<dbReference type="Proteomes" id="UP000013111">
    <property type="component" value="Unassembled WGS sequence"/>
</dbReference>
<reference evidence="1 2" key="2">
    <citation type="submission" date="2013-04" db="EMBL/GenBank/DDBJ databases">
        <title>Comparative genomics of 12 strains of Erwinia amylovora identifies a pan-genome with a large conserved core and provides insights into host specificity.</title>
        <authorList>
            <person name="Mann R.A."/>
            <person name="Smits T.H.M."/>
            <person name="Buehlmann A."/>
            <person name="Blom J."/>
            <person name="Goesmann A."/>
            <person name="Frey J.E."/>
            <person name="Plummer K.M."/>
            <person name="Beer S.V."/>
            <person name="Luck J."/>
            <person name="Duffy B."/>
            <person name="Rodoni B."/>
        </authorList>
    </citation>
    <scope>NUCLEOTIDE SEQUENCE [LARGE SCALE GENOMIC DNA]</scope>
    <source>
        <strain evidence="2">CFBP 1232</strain>
    </source>
</reference>
<protein>
    <submittedName>
        <fullName evidence="1">Uncharacterized protein</fullName>
    </submittedName>
</protein>
<comment type="caution">
    <text evidence="1">The sequence shown here is derived from an EMBL/GenBank/DDBJ whole genome shotgun (WGS) entry which is preliminary data.</text>
</comment>
<evidence type="ECO:0000313" key="1">
    <source>
        <dbReference type="EMBL" id="CCO95074.1"/>
    </source>
</evidence>
<evidence type="ECO:0000313" key="2">
    <source>
        <dbReference type="Proteomes" id="UP000013111"/>
    </source>
</evidence>
<gene>
    <name evidence="1" type="ORF">BN437_3168</name>
</gene>
<accession>A0A831A7E8</accession>
<sequence length="67" mass="7807">MVSDCLARVIIHKEAKILIFCETRYVSQSLMLANKVFLKVREYPDFSGAKQEVIMWFINVRSSLRIA</sequence>
<dbReference type="EMBL" id="CAPB01000038">
    <property type="protein sequence ID" value="CCO95074.1"/>
    <property type="molecule type" value="Genomic_DNA"/>
</dbReference>
<organism evidence="1 2">
    <name type="scientific">Erwinia amylovora NBRC 12687 = CFBP 1232</name>
    <dbReference type="NCBI Taxonomy" id="1219359"/>
    <lineage>
        <taxon>Bacteria</taxon>
        <taxon>Pseudomonadati</taxon>
        <taxon>Pseudomonadota</taxon>
        <taxon>Gammaproteobacteria</taxon>
        <taxon>Enterobacterales</taxon>
        <taxon>Erwiniaceae</taxon>
        <taxon>Erwinia</taxon>
    </lineage>
</organism>
<reference evidence="1 2" key="1">
    <citation type="submission" date="2012-11" db="EMBL/GenBank/DDBJ databases">
        <authorList>
            <person name="Linke B."/>
        </authorList>
    </citation>
    <scope>NUCLEOTIDE SEQUENCE [LARGE SCALE GENOMIC DNA]</scope>
    <source>
        <strain evidence="2">CFBP 1232</strain>
    </source>
</reference>
<proteinExistence type="predicted"/>
<dbReference type="AlphaFoldDB" id="A0A831A7E8"/>
<name>A0A831A7E8_ERWAM</name>